<organism evidence="3 4">
    <name type="scientific">Novosphingobium endophyticum</name>
    <dbReference type="NCBI Taxonomy" id="1955250"/>
    <lineage>
        <taxon>Bacteria</taxon>
        <taxon>Pseudomonadati</taxon>
        <taxon>Pseudomonadota</taxon>
        <taxon>Alphaproteobacteria</taxon>
        <taxon>Sphingomonadales</taxon>
        <taxon>Sphingomonadaceae</taxon>
        <taxon>Novosphingobium</taxon>
    </lineage>
</organism>
<feature type="signal peptide" evidence="2">
    <location>
        <begin position="1"/>
        <end position="23"/>
    </location>
</feature>
<dbReference type="Proteomes" id="UP000608154">
    <property type="component" value="Unassembled WGS sequence"/>
</dbReference>
<evidence type="ECO:0000313" key="3">
    <source>
        <dbReference type="EMBL" id="GGB93978.1"/>
    </source>
</evidence>
<comment type="caution">
    <text evidence="3">The sequence shown here is derived from an EMBL/GenBank/DDBJ whole genome shotgun (WGS) entry which is preliminary data.</text>
</comment>
<proteinExistence type="predicted"/>
<evidence type="ECO:0008006" key="5">
    <source>
        <dbReference type="Google" id="ProtNLM"/>
    </source>
</evidence>
<feature type="compositionally biased region" description="Low complexity" evidence="1">
    <location>
        <begin position="77"/>
        <end position="86"/>
    </location>
</feature>
<reference evidence="3" key="1">
    <citation type="journal article" date="2014" name="Int. J. Syst. Evol. Microbiol.">
        <title>Complete genome sequence of Corynebacterium casei LMG S-19264T (=DSM 44701T), isolated from a smear-ripened cheese.</title>
        <authorList>
            <consortium name="US DOE Joint Genome Institute (JGI-PGF)"/>
            <person name="Walter F."/>
            <person name="Albersmeier A."/>
            <person name="Kalinowski J."/>
            <person name="Ruckert C."/>
        </authorList>
    </citation>
    <scope>NUCLEOTIDE SEQUENCE</scope>
    <source>
        <strain evidence="3">CGMCC 1.15095</strain>
    </source>
</reference>
<feature type="chain" id="PRO_5037457529" description="Lipoprotein" evidence="2">
    <location>
        <begin position="24"/>
        <end position="111"/>
    </location>
</feature>
<feature type="region of interest" description="Disordered" evidence="1">
    <location>
        <begin position="40"/>
        <end position="111"/>
    </location>
</feature>
<evidence type="ECO:0000256" key="2">
    <source>
        <dbReference type="SAM" id="SignalP"/>
    </source>
</evidence>
<evidence type="ECO:0000256" key="1">
    <source>
        <dbReference type="SAM" id="MobiDB-lite"/>
    </source>
</evidence>
<reference evidence="3" key="2">
    <citation type="submission" date="2020-09" db="EMBL/GenBank/DDBJ databases">
        <authorList>
            <person name="Sun Q."/>
            <person name="Zhou Y."/>
        </authorList>
    </citation>
    <scope>NUCLEOTIDE SEQUENCE</scope>
    <source>
        <strain evidence="3">CGMCC 1.15095</strain>
    </source>
</reference>
<feature type="compositionally biased region" description="Low complexity" evidence="1">
    <location>
        <begin position="95"/>
        <end position="104"/>
    </location>
</feature>
<dbReference type="PROSITE" id="PS51257">
    <property type="entry name" value="PROKAR_LIPOPROTEIN"/>
    <property type="match status" value="1"/>
</dbReference>
<sequence length="111" mass="11277">MMLRHIKTCTALSIVCAATLALGACKDDAADQRKAAGGELLPRSVTDDMPPYDTVRSQSPLVNPEAAASLSQETQDTPVAASTDAAEAAEETAREATAAEAAEPAPAPAAP</sequence>
<accession>A0A916TR00</accession>
<protein>
    <recommendedName>
        <fullName evidence="5">Lipoprotein</fullName>
    </recommendedName>
</protein>
<name>A0A916TR00_9SPHN</name>
<keyword evidence="2" id="KW-0732">Signal</keyword>
<dbReference type="EMBL" id="BMHK01000005">
    <property type="protein sequence ID" value="GGB93978.1"/>
    <property type="molecule type" value="Genomic_DNA"/>
</dbReference>
<keyword evidence="4" id="KW-1185">Reference proteome</keyword>
<evidence type="ECO:0000313" key="4">
    <source>
        <dbReference type="Proteomes" id="UP000608154"/>
    </source>
</evidence>
<dbReference type="RefSeq" id="WP_188769202.1">
    <property type="nucleotide sequence ID" value="NZ_BMHK01000005.1"/>
</dbReference>
<dbReference type="AlphaFoldDB" id="A0A916TR00"/>
<gene>
    <name evidence="3" type="ORF">GCM10011494_10520</name>
</gene>